<evidence type="ECO:0000256" key="3">
    <source>
        <dbReference type="ARBA" id="ARBA00022692"/>
    </source>
</evidence>
<keyword evidence="4 6" id="KW-1133">Transmembrane helix</keyword>
<accession>A0A2W5F0E3</accession>
<comment type="caution">
    <text evidence="7">The sequence shown here is derived from an EMBL/GenBank/DDBJ whole genome shotgun (WGS) entry which is preliminary data.</text>
</comment>
<dbReference type="PANTHER" id="PTHR43461:SF1">
    <property type="entry name" value="TRANSMEMBRANE PROTEIN 256"/>
    <property type="match status" value="1"/>
</dbReference>
<gene>
    <name evidence="7" type="ORF">DI598_11475</name>
</gene>
<evidence type="ECO:0000256" key="2">
    <source>
        <dbReference type="ARBA" id="ARBA00009694"/>
    </source>
</evidence>
<evidence type="ECO:0000256" key="4">
    <source>
        <dbReference type="ARBA" id="ARBA00022989"/>
    </source>
</evidence>
<dbReference type="Proteomes" id="UP000249645">
    <property type="component" value="Unassembled WGS sequence"/>
</dbReference>
<sequence length="135" mass="14677">MRLTAFLGAITVALGAYSAHGLKSKVAAPFVEIFQTGVQYQFYHVIVLLIACYLYGKYDNGKLYAAIVLFFVGILLFSGSLYALTFVAAYNIKSFDWLGPVTPVGGLAFMAGWVMLGLGIKPSSKKYRKSSKVDA</sequence>
<proteinExistence type="inferred from homology"/>
<evidence type="ECO:0000313" key="8">
    <source>
        <dbReference type="Proteomes" id="UP000249645"/>
    </source>
</evidence>
<comment type="similarity">
    <text evidence="2">Belongs to the UPF0382 family.</text>
</comment>
<feature type="transmembrane region" description="Helical" evidence="6">
    <location>
        <begin position="101"/>
        <end position="120"/>
    </location>
</feature>
<feature type="transmembrane region" description="Helical" evidence="6">
    <location>
        <begin position="37"/>
        <end position="56"/>
    </location>
</feature>
<feature type="transmembrane region" description="Helical" evidence="6">
    <location>
        <begin position="63"/>
        <end position="89"/>
    </location>
</feature>
<dbReference type="GO" id="GO:0005886">
    <property type="term" value="C:plasma membrane"/>
    <property type="evidence" value="ECO:0007669"/>
    <property type="project" value="TreeGrafter"/>
</dbReference>
<name>A0A2W5F0E3_9SPHI</name>
<dbReference type="InterPro" id="IPR006696">
    <property type="entry name" value="DUF423"/>
</dbReference>
<evidence type="ECO:0000256" key="6">
    <source>
        <dbReference type="SAM" id="Phobius"/>
    </source>
</evidence>
<evidence type="ECO:0000256" key="1">
    <source>
        <dbReference type="ARBA" id="ARBA00004141"/>
    </source>
</evidence>
<dbReference type="Pfam" id="PF04241">
    <property type="entry name" value="DUF423"/>
    <property type="match status" value="1"/>
</dbReference>
<organism evidence="7 8">
    <name type="scientific">Pseudopedobacter saltans</name>
    <dbReference type="NCBI Taxonomy" id="151895"/>
    <lineage>
        <taxon>Bacteria</taxon>
        <taxon>Pseudomonadati</taxon>
        <taxon>Bacteroidota</taxon>
        <taxon>Sphingobacteriia</taxon>
        <taxon>Sphingobacteriales</taxon>
        <taxon>Sphingobacteriaceae</taxon>
        <taxon>Pseudopedobacter</taxon>
    </lineage>
</organism>
<reference evidence="7 8" key="1">
    <citation type="submission" date="2017-11" db="EMBL/GenBank/DDBJ databases">
        <title>Infants hospitalized years apart are colonized by the same room-sourced microbial strains.</title>
        <authorList>
            <person name="Brooks B."/>
            <person name="Olm M.R."/>
            <person name="Firek B.A."/>
            <person name="Baker R."/>
            <person name="Thomas B.C."/>
            <person name="Morowitz M.J."/>
            <person name="Banfield J.F."/>
        </authorList>
    </citation>
    <scope>NUCLEOTIDE SEQUENCE [LARGE SCALE GENOMIC DNA]</scope>
    <source>
        <strain evidence="7">S2_009_000_R2_76</strain>
    </source>
</reference>
<keyword evidence="5 6" id="KW-0472">Membrane</keyword>
<comment type="subcellular location">
    <subcellularLocation>
        <location evidence="1">Membrane</location>
        <topology evidence="1">Multi-pass membrane protein</topology>
    </subcellularLocation>
</comment>
<keyword evidence="3 6" id="KW-0812">Transmembrane</keyword>
<dbReference type="EMBL" id="QFOI01000205">
    <property type="protein sequence ID" value="PZP47050.1"/>
    <property type="molecule type" value="Genomic_DNA"/>
</dbReference>
<evidence type="ECO:0000256" key="5">
    <source>
        <dbReference type="ARBA" id="ARBA00023136"/>
    </source>
</evidence>
<dbReference type="PANTHER" id="PTHR43461">
    <property type="entry name" value="TRANSMEMBRANE PROTEIN 256"/>
    <property type="match status" value="1"/>
</dbReference>
<protein>
    <submittedName>
        <fullName evidence="7">DUF423 domain-containing protein</fullName>
    </submittedName>
</protein>
<dbReference type="AlphaFoldDB" id="A0A2W5F0E3"/>
<evidence type="ECO:0000313" key="7">
    <source>
        <dbReference type="EMBL" id="PZP47050.1"/>
    </source>
</evidence>